<dbReference type="PROSITE" id="PS51918">
    <property type="entry name" value="RADICAL_SAM"/>
    <property type="match status" value="1"/>
</dbReference>
<accession>K2G7C3</accession>
<dbReference type="InterPro" id="IPR058240">
    <property type="entry name" value="rSAM_sf"/>
</dbReference>
<reference evidence="6" key="1">
    <citation type="journal article" date="2012" name="Science">
        <title>Fermentation, hydrogen, and sulfur metabolism in multiple uncultivated bacterial phyla.</title>
        <authorList>
            <person name="Wrighton K.C."/>
            <person name="Thomas B.C."/>
            <person name="Sharon I."/>
            <person name="Miller C.S."/>
            <person name="Castelle C.J."/>
            <person name="VerBerkmoes N.C."/>
            <person name="Wilkins M.J."/>
            <person name="Hettich R.L."/>
            <person name="Lipton M.S."/>
            <person name="Williams K.H."/>
            <person name="Long P.E."/>
            <person name="Banfield J.F."/>
        </authorList>
    </citation>
    <scope>NUCLEOTIDE SEQUENCE [LARGE SCALE GENOMIC DNA]</scope>
</reference>
<comment type="caution">
    <text evidence="6">The sequence shown here is derived from an EMBL/GenBank/DDBJ whole genome shotgun (WGS) entry which is preliminary data.</text>
</comment>
<keyword evidence="1" id="KW-0949">S-adenosyl-L-methionine</keyword>
<evidence type="ECO:0000256" key="1">
    <source>
        <dbReference type="ARBA" id="ARBA00022691"/>
    </source>
</evidence>
<dbReference type="InterPro" id="IPR013785">
    <property type="entry name" value="Aldolase_TIM"/>
</dbReference>
<feature type="domain" description="Radical SAM core" evidence="5">
    <location>
        <begin position="84"/>
        <end position="293"/>
    </location>
</feature>
<evidence type="ECO:0000256" key="2">
    <source>
        <dbReference type="ARBA" id="ARBA00022723"/>
    </source>
</evidence>
<gene>
    <name evidence="6" type="ORF">ACD_2C00016G0008</name>
</gene>
<evidence type="ECO:0000256" key="3">
    <source>
        <dbReference type="ARBA" id="ARBA00023004"/>
    </source>
</evidence>
<dbReference type="SFLD" id="SFLDG01067">
    <property type="entry name" value="SPASM/twitch_domain_containing"/>
    <property type="match status" value="1"/>
</dbReference>
<evidence type="ECO:0000256" key="4">
    <source>
        <dbReference type="ARBA" id="ARBA00023014"/>
    </source>
</evidence>
<evidence type="ECO:0000313" key="6">
    <source>
        <dbReference type="EMBL" id="EKE30257.1"/>
    </source>
</evidence>
<dbReference type="CDD" id="cd01335">
    <property type="entry name" value="Radical_SAM"/>
    <property type="match status" value="1"/>
</dbReference>
<organism evidence="6">
    <name type="scientific">uncultured bacterium</name>
    <name type="common">gcode 4</name>
    <dbReference type="NCBI Taxonomy" id="1234023"/>
    <lineage>
        <taxon>Bacteria</taxon>
        <taxon>environmental samples</taxon>
    </lineage>
</organism>
<dbReference type="GO" id="GO:0046872">
    <property type="term" value="F:metal ion binding"/>
    <property type="evidence" value="ECO:0007669"/>
    <property type="project" value="UniProtKB-KW"/>
</dbReference>
<dbReference type="SFLD" id="SFLDS00029">
    <property type="entry name" value="Radical_SAM"/>
    <property type="match status" value="1"/>
</dbReference>
<dbReference type="PANTHER" id="PTHR11228">
    <property type="entry name" value="RADICAL SAM DOMAIN PROTEIN"/>
    <property type="match status" value="1"/>
</dbReference>
<dbReference type="PANTHER" id="PTHR11228:SF7">
    <property type="entry name" value="PQQA PEPTIDE CYCLASE"/>
    <property type="match status" value="1"/>
</dbReference>
<name>K2G7C3_9BACT</name>
<dbReference type="EMBL" id="AMFJ01000016">
    <property type="protein sequence ID" value="EKE30257.1"/>
    <property type="molecule type" value="Genomic_DNA"/>
</dbReference>
<dbReference type="Gene3D" id="3.20.20.70">
    <property type="entry name" value="Aldolase class I"/>
    <property type="match status" value="1"/>
</dbReference>
<dbReference type="Pfam" id="PF04055">
    <property type="entry name" value="Radical_SAM"/>
    <property type="match status" value="1"/>
</dbReference>
<keyword evidence="2" id="KW-0479">Metal-binding</keyword>
<dbReference type="GO" id="GO:0003824">
    <property type="term" value="F:catalytic activity"/>
    <property type="evidence" value="ECO:0007669"/>
    <property type="project" value="InterPro"/>
</dbReference>
<dbReference type="InterPro" id="IPR050377">
    <property type="entry name" value="Radical_SAM_PqqE_MftC-like"/>
</dbReference>
<sequence>MHYKIKDDIIWRNELDSFMFLHPETKKLLFFPRKISENISQCWIIKESFWMNEDFIKYMIWENLAIEEHLALPEWIIFWAKSSISWPLNATLQITNVCNLRCMHCHRKEKWNIQMDLDALYRLIDGLRDMRVFNLNISWWEPIMYPHLFEVIGYWFKKWLKVTMSSNLILMNEKIAKRLAELWLKNMHISLDSCIPEAHDAIRALRWSFGKMTDNLKFLKDNLIEFTFVTTLVNQGIQEYSDTIDFAFNAWASAHKTNLLVPQWEWKSLEVWYYNDKSVFEEIVKVFKSKRKEYAWRMNVLWETMFQVCMANDSDNEESKPDILKYSCPAWVNTICFTEIWEVLPCPFFSENSVDNIFERPISEIWDNNPILKKMRENRNDNWCKARAYSESWDMHSKDPYSI</sequence>
<proteinExistence type="predicted"/>
<dbReference type="GO" id="GO:0051536">
    <property type="term" value="F:iron-sulfur cluster binding"/>
    <property type="evidence" value="ECO:0007669"/>
    <property type="project" value="UniProtKB-KW"/>
</dbReference>
<dbReference type="AlphaFoldDB" id="K2G7C3"/>
<dbReference type="SUPFAM" id="SSF102114">
    <property type="entry name" value="Radical SAM enzymes"/>
    <property type="match status" value="1"/>
</dbReference>
<protein>
    <submittedName>
        <fullName evidence="6">Radical SAM protein</fullName>
    </submittedName>
</protein>
<dbReference type="InterPro" id="IPR007197">
    <property type="entry name" value="rSAM"/>
</dbReference>
<keyword evidence="3" id="KW-0408">Iron</keyword>
<evidence type="ECO:0000259" key="5">
    <source>
        <dbReference type="PROSITE" id="PS51918"/>
    </source>
</evidence>
<keyword evidence="4" id="KW-0411">Iron-sulfur</keyword>